<dbReference type="Proteomes" id="UP000002487">
    <property type="component" value="Chromosome"/>
</dbReference>
<dbReference type="InParanoid" id="Q8TIY3"/>
<comment type="pathway">
    <text evidence="2">Cofactor biosynthesis; 5,6,7,8-tetrahydromethanopterin biosynthesis.</text>
</comment>
<dbReference type="EMBL" id="AE010299">
    <property type="protein sequence ID" value="AAM07356.1"/>
    <property type="molecule type" value="Genomic_DNA"/>
</dbReference>
<dbReference type="AlphaFoldDB" id="Q8TIY3"/>
<dbReference type="Pfam" id="PF00288">
    <property type="entry name" value="GHMP_kinases_N"/>
    <property type="match status" value="1"/>
</dbReference>
<gene>
    <name evidence="5" type="ordered locus">MA_4006</name>
</gene>
<dbReference type="PANTHER" id="PTHR20861">
    <property type="entry name" value="HOMOSERINE/4-DIPHOSPHOCYTIDYL-2-C-METHYL-D-ERYTHRITOL KINASE"/>
    <property type="match status" value="1"/>
</dbReference>
<dbReference type="STRING" id="188937.MA_4006"/>
<dbReference type="PhylomeDB" id="Q8TIY3"/>
<accession>Q8TIY3</accession>
<evidence type="ECO:0000313" key="6">
    <source>
        <dbReference type="Proteomes" id="UP000002487"/>
    </source>
</evidence>
<feature type="domain" description="GHMP kinase N-terminal" evidence="3">
    <location>
        <begin position="67"/>
        <end position="142"/>
    </location>
</feature>
<reference evidence="5 6" key="1">
    <citation type="journal article" date="2002" name="Genome Res.">
        <title>The genome of Methanosarcina acetivorans reveals extensive metabolic and physiological diversity.</title>
        <authorList>
            <person name="Galagan J.E."/>
            <person name="Nusbaum C."/>
            <person name="Roy A."/>
            <person name="Endrizzi M.G."/>
            <person name="Macdonald P."/>
            <person name="FitzHugh W."/>
            <person name="Calvo S."/>
            <person name="Engels R."/>
            <person name="Smirnov S."/>
            <person name="Atnoor D."/>
            <person name="Brown A."/>
            <person name="Allen N."/>
            <person name="Naylor J."/>
            <person name="Stange-Thomann N."/>
            <person name="DeArellano K."/>
            <person name="Johnson R."/>
            <person name="Linton L."/>
            <person name="McEwan P."/>
            <person name="McKernan K."/>
            <person name="Talamas J."/>
            <person name="Tirrell A."/>
            <person name="Ye W."/>
            <person name="Zimmer A."/>
            <person name="Barber R.D."/>
            <person name="Cann I."/>
            <person name="Graham D.E."/>
            <person name="Grahame D.A."/>
            <person name="Guss A."/>
            <person name="Hedderich R."/>
            <person name="Ingram-Smith C."/>
            <person name="Kuettner C.H."/>
            <person name="Krzycki J.A."/>
            <person name="Leigh J.A."/>
            <person name="Li W."/>
            <person name="Liu J."/>
            <person name="Mukhopadhyay B."/>
            <person name="Reeve J.N."/>
            <person name="Smith K."/>
            <person name="Springer T.A."/>
            <person name="Umayam L.A."/>
            <person name="White O."/>
            <person name="White R.H."/>
            <person name="de Macario E.C."/>
            <person name="Ferry J.G."/>
            <person name="Jarrell K.F."/>
            <person name="Jing H."/>
            <person name="Macario A.J.L."/>
            <person name="Paulsen I."/>
            <person name="Pritchett M."/>
            <person name="Sowers K.R."/>
            <person name="Swanson R.V."/>
            <person name="Zinder S.H."/>
            <person name="Lander E."/>
            <person name="Metcalf W.W."/>
            <person name="Birren B."/>
        </authorList>
    </citation>
    <scope>NUCLEOTIDE SEQUENCE [LARGE SCALE GENOMIC DNA]</scope>
    <source>
        <strain evidence="6">ATCC 35395 / DSM 2834 / JCM 12185 / C2A</strain>
    </source>
</reference>
<dbReference type="GO" id="GO:0005524">
    <property type="term" value="F:ATP binding"/>
    <property type="evidence" value="ECO:0007669"/>
    <property type="project" value="UniProtKB-UniRule"/>
</dbReference>
<dbReference type="Gene3D" id="3.30.230.10">
    <property type="match status" value="1"/>
</dbReference>
<protein>
    <recommendedName>
        <fullName evidence="2">Beta-ribofuranosylaminobenzene 5'-phosphate synthase</fullName>
        <shortName evidence="2">Beta-RFA-P synthase</shortName>
        <ecNumber evidence="2">2.4.2.54</ecNumber>
    </recommendedName>
</protein>
<dbReference type="SUPFAM" id="SSF54211">
    <property type="entry name" value="Ribosomal protein S5 domain 2-like"/>
    <property type="match status" value="1"/>
</dbReference>
<dbReference type="InterPro" id="IPR004422">
    <property type="entry name" value="RFAP_synthase"/>
</dbReference>
<organism evidence="5 6">
    <name type="scientific">Methanosarcina acetivorans (strain ATCC 35395 / DSM 2834 / JCM 12185 / C2A)</name>
    <dbReference type="NCBI Taxonomy" id="188937"/>
    <lineage>
        <taxon>Archaea</taxon>
        <taxon>Methanobacteriati</taxon>
        <taxon>Methanobacteriota</taxon>
        <taxon>Stenosarchaea group</taxon>
        <taxon>Methanomicrobia</taxon>
        <taxon>Methanosarcinales</taxon>
        <taxon>Methanosarcinaceae</taxon>
        <taxon>Methanosarcina</taxon>
    </lineage>
</organism>
<dbReference type="HOGENOM" id="CLU_061764_0_0_2"/>
<dbReference type="PIRSF" id="PIRSF004884">
    <property type="entry name" value="Sugar_kin_arch"/>
    <property type="match status" value="1"/>
</dbReference>
<feature type="domain" description="GHMP kinase C-terminal" evidence="4">
    <location>
        <begin position="222"/>
        <end position="302"/>
    </location>
</feature>
<name>Q8TIY3_METAC</name>
<dbReference type="EnsemblBacteria" id="AAM07356">
    <property type="protein sequence ID" value="AAM07356"/>
    <property type="gene ID" value="MA_4006"/>
</dbReference>
<comment type="similarity">
    <text evidence="2">Belongs to the beta-RFA-P synthase family.</text>
</comment>
<keyword evidence="2" id="KW-0328">Glycosyltransferase</keyword>
<dbReference type="EC" id="2.4.2.54" evidence="2"/>
<dbReference type="KEGG" id="mac:MA_4006"/>
<dbReference type="InterPro" id="IPR013750">
    <property type="entry name" value="GHMP_kinase_C_dom"/>
</dbReference>
<dbReference type="FunCoup" id="Q8TIY3">
    <property type="interactions" value="1"/>
</dbReference>
<dbReference type="UniPathway" id="UPA00065"/>
<evidence type="ECO:0000259" key="4">
    <source>
        <dbReference type="Pfam" id="PF08544"/>
    </source>
</evidence>
<evidence type="ECO:0000313" key="5">
    <source>
        <dbReference type="EMBL" id="AAM07356.1"/>
    </source>
</evidence>
<evidence type="ECO:0000256" key="2">
    <source>
        <dbReference type="PIRNR" id="PIRNR004884"/>
    </source>
</evidence>
<dbReference type="GO" id="GO:0043793">
    <property type="term" value="F:beta-ribofuranosylaminobenzene 5'-phosphate synthase activity"/>
    <property type="evidence" value="ECO:0007669"/>
    <property type="project" value="UniProtKB-EC"/>
</dbReference>
<dbReference type="PANTHER" id="PTHR20861:SF6">
    <property type="entry name" value="BETA-RIBOFURANOSYLPHENOL 5'-PHOSPHATE SYNTHASE"/>
    <property type="match status" value="1"/>
</dbReference>
<evidence type="ECO:0000256" key="1">
    <source>
        <dbReference type="ARBA" id="ARBA00022679"/>
    </source>
</evidence>
<keyword evidence="6" id="KW-1185">Reference proteome</keyword>
<sequence>MSRGCPRMIKITTPSRLHITLIDMNGEIGRVDGGAGLTLSSPNVKVTAAEADEIRIEGLQEFADRMIKAAEALLPEGKGVRIDVESLIPAHVGFGSGTQAALAVAAAVNELYGLEKDVRELAFAVKRGGTSGIGVTAFEKGGFIVDGGHRFKDKGAFMPSAASRVPPGPVLFREDFPDWDIVIAVPNDKGMHDQQEIDVFQEFCPLPIEEVREVAHMVLMKMMPAVIEEDIESFGAAVNHVQTVGFNKSESLIWPDFVKSIASFMRSRSYGAGVSSFGPVVYAFVDNREEGRQLQAEVQKMLDESVGGITMMTRAKNSGAEISNV</sequence>
<comment type="function">
    <text evidence="2">Catalyzes the condensation of 4-aminobenzoate (pABA) with 5-phospho-alpha-D-ribose 1-diphosphate (PRPP) to produce beta-ribofuranosylaminobenzene 5'-phosphate (beta-RFA-P).</text>
</comment>
<dbReference type="NCBIfam" id="NF040726">
    <property type="entry name" value="BetaRFA-P_synth"/>
    <property type="match status" value="1"/>
</dbReference>
<evidence type="ECO:0000259" key="3">
    <source>
        <dbReference type="Pfam" id="PF00288"/>
    </source>
</evidence>
<dbReference type="InterPro" id="IPR020568">
    <property type="entry name" value="Ribosomal_Su5_D2-typ_SF"/>
</dbReference>
<comment type="catalytic activity">
    <reaction evidence="2">
        <text>5-phospho-alpha-D-ribose 1-diphosphate + 4-hydroxybenzoate + H(+) = 4-(beta-D-ribofuranosyl)phenol 5'-phosphate + CO2 + diphosphate</text>
        <dbReference type="Rhea" id="RHEA:48556"/>
        <dbReference type="ChEBI" id="CHEBI:15378"/>
        <dbReference type="ChEBI" id="CHEBI:16526"/>
        <dbReference type="ChEBI" id="CHEBI:17879"/>
        <dbReference type="ChEBI" id="CHEBI:33019"/>
        <dbReference type="ChEBI" id="CHEBI:58017"/>
        <dbReference type="ChEBI" id="CHEBI:82767"/>
        <dbReference type="EC" id="2.4.2.54"/>
    </reaction>
</comment>
<comment type="subunit">
    <text evidence="2">Homodimer.</text>
</comment>
<dbReference type="InterPro" id="IPR053442">
    <property type="entry name" value="Beta-RFA-P_synthase"/>
</dbReference>
<dbReference type="Pfam" id="PF08544">
    <property type="entry name" value="GHMP_kinases_C"/>
    <property type="match status" value="1"/>
</dbReference>
<dbReference type="InterPro" id="IPR014721">
    <property type="entry name" value="Ribsml_uS5_D2-typ_fold_subgr"/>
</dbReference>
<proteinExistence type="inferred from homology"/>
<keyword evidence="1 2" id="KW-0808">Transferase</keyword>
<dbReference type="InterPro" id="IPR006204">
    <property type="entry name" value="GHMP_kinase_N_dom"/>
</dbReference>
<dbReference type="NCBIfam" id="TIGR00144">
    <property type="entry name" value="beta_RFAP_syn"/>
    <property type="match status" value="1"/>
</dbReference>